<feature type="compositionally biased region" description="Low complexity" evidence="1">
    <location>
        <begin position="126"/>
        <end position="135"/>
    </location>
</feature>
<gene>
    <name evidence="2" type="ORF">ACFFF6_12105</name>
</gene>
<proteinExistence type="predicted"/>
<feature type="compositionally biased region" description="Basic and acidic residues" evidence="1">
    <location>
        <begin position="96"/>
        <end position="107"/>
    </location>
</feature>
<evidence type="ECO:0000313" key="3">
    <source>
        <dbReference type="Proteomes" id="UP001589793"/>
    </source>
</evidence>
<feature type="compositionally biased region" description="Basic residues" evidence="1">
    <location>
        <begin position="156"/>
        <end position="165"/>
    </location>
</feature>
<protein>
    <submittedName>
        <fullName evidence="2">Uncharacterized protein</fullName>
    </submittedName>
</protein>
<dbReference type="RefSeq" id="WP_376981039.1">
    <property type="nucleotide sequence ID" value="NZ_JBHLSV010000014.1"/>
</dbReference>
<organism evidence="2 3">
    <name type="scientific">Brachybacterium hainanense</name>
    <dbReference type="NCBI Taxonomy" id="1541174"/>
    <lineage>
        <taxon>Bacteria</taxon>
        <taxon>Bacillati</taxon>
        <taxon>Actinomycetota</taxon>
        <taxon>Actinomycetes</taxon>
        <taxon>Micrococcales</taxon>
        <taxon>Dermabacteraceae</taxon>
        <taxon>Brachybacterium</taxon>
    </lineage>
</organism>
<name>A0ABV6RD70_9MICO</name>
<reference evidence="2 3" key="1">
    <citation type="submission" date="2024-09" db="EMBL/GenBank/DDBJ databases">
        <authorList>
            <person name="Sun Q."/>
            <person name="Mori K."/>
        </authorList>
    </citation>
    <scope>NUCLEOTIDE SEQUENCE [LARGE SCALE GENOMIC DNA]</scope>
    <source>
        <strain evidence="2 3">CICC 10874</strain>
    </source>
</reference>
<sequence length="165" mass="18218">MDDYLKILKDSERDLLREVEPARMKKLDEDELIDLHQRIRRARTKHTTNYRRAAAKNVEKKGGRGAAYPRGSKARHRAEAFEEALSRVSARLAKVSHRESERLKGERLAQAQSGRGTGPKAPKVPGTGKAAGTGRARQHVKTTGGTKRDAASSAKGRARQAKKDG</sequence>
<evidence type="ECO:0000256" key="1">
    <source>
        <dbReference type="SAM" id="MobiDB-lite"/>
    </source>
</evidence>
<evidence type="ECO:0000313" key="2">
    <source>
        <dbReference type="EMBL" id="MFC0674701.1"/>
    </source>
</evidence>
<keyword evidence="3" id="KW-1185">Reference proteome</keyword>
<accession>A0ABV6RD70</accession>
<dbReference type="Proteomes" id="UP001589793">
    <property type="component" value="Unassembled WGS sequence"/>
</dbReference>
<dbReference type="EMBL" id="JBHLSV010000014">
    <property type="protein sequence ID" value="MFC0674701.1"/>
    <property type="molecule type" value="Genomic_DNA"/>
</dbReference>
<feature type="region of interest" description="Disordered" evidence="1">
    <location>
        <begin position="93"/>
        <end position="165"/>
    </location>
</feature>
<comment type="caution">
    <text evidence="2">The sequence shown here is derived from an EMBL/GenBank/DDBJ whole genome shotgun (WGS) entry which is preliminary data.</text>
</comment>